<dbReference type="Proteomes" id="UP001318860">
    <property type="component" value="Unassembled WGS sequence"/>
</dbReference>
<keyword evidence="3" id="KW-1185">Reference proteome</keyword>
<comment type="caution">
    <text evidence="2">The sequence shown here is derived from an EMBL/GenBank/DDBJ whole genome shotgun (WGS) entry which is preliminary data.</text>
</comment>
<feature type="compositionally biased region" description="Basic and acidic residues" evidence="1">
    <location>
        <begin position="58"/>
        <end position="77"/>
    </location>
</feature>
<reference evidence="2 3" key="1">
    <citation type="journal article" date="2021" name="Comput. Struct. Biotechnol. J.">
        <title>De novo genome assembly of the potent medicinal plant Rehmannia glutinosa using nanopore technology.</title>
        <authorList>
            <person name="Ma L."/>
            <person name="Dong C."/>
            <person name="Song C."/>
            <person name="Wang X."/>
            <person name="Zheng X."/>
            <person name="Niu Y."/>
            <person name="Chen S."/>
            <person name="Feng W."/>
        </authorList>
    </citation>
    <scope>NUCLEOTIDE SEQUENCE [LARGE SCALE GENOMIC DNA]</scope>
    <source>
        <strain evidence="2">DH-2019</strain>
    </source>
</reference>
<protein>
    <submittedName>
        <fullName evidence="2">Uncharacterized protein</fullName>
    </submittedName>
</protein>
<evidence type="ECO:0000313" key="2">
    <source>
        <dbReference type="EMBL" id="KAK6125406.1"/>
    </source>
</evidence>
<sequence length="174" mass="19344">MEVEKLCSASAVVQRMICFSLLEAAKKFDLFLLFLLSGIVLSDINVLPSPLETVKRFPFGDDLKNTTEPEKENKDACESDDGAEDDDNDNSDGDKDNEDDEYSGDGVDDAYSDDGVEANGDVGVMMTMRMMMMMMTTKVAIVMRMTNDHRREEVKCPSRGFSLVSVRSIQILVS</sequence>
<accession>A0ABR0USG8</accession>
<gene>
    <name evidence="2" type="ORF">DH2020_040833</name>
</gene>
<proteinExistence type="predicted"/>
<dbReference type="EMBL" id="JABTTQ020002224">
    <property type="protein sequence ID" value="KAK6125406.1"/>
    <property type="molecule type" value="Genomic_DNA"/>
</dbReference>
<evidence type="ECO:0000313" key="3">
    <source>
        <dbReference type="Proteomes" id="UP001318860"/>
    </source>
</evidence>
<feature type="region of interest" description="Disordered" evidence="1">
    <location>
        <begin position="58"/>
        <end position="115"/>
    </location>
</feature>
<organism evidence="2 3">
    <name type="scientific">Rehmannia glutinosa</name>
    <name type="common">Chinese foxglove</name>
    <dbReference type="NCBI Taxonomy" id="99300"/>
    <lineage>
        <taxon>Eukaryota</taxon>
        <taxon>Viridiplantae</taxon>
        <taxon>Streptophyta</taxon>
        <taxon>Embryophyta</taxon>
        <taxon>Tracheophyta</taxon>
        <taxon>Spermatophyta</taxon>
        <taxon>Magnoliopsida</taxon>
        <taxon>eudicotyledons</taxon>
        <taxon>Gunneridae</taxon>
        <taxon>Pentapetalae</taxon>
        <taxon>asterids</taxon>
        <taxon>lamiids</taxon>
        <taxon>Lamiales</taxon>
        <taxon>Orobanchaceae</taxon>
        <taxon>Rehmannieae</taxon>
        <taxon>Rehmannia</taxon>
    </lineage>
</organism>
<feature type="compositionally biased region" description="Acidic residues" evidence="1">
    <location>
        <begin position="78"/>
        <end position="115"/>
    </location>
</feature>
<evidence type="ECO:0000256" key="1">
    <source>
        <dbReference type="SAM" id="MobiDB-lite"/>
    </source>
</evidence>
<name>A0ABR0USG8_REHGL</name>